<dbReference type="GO" id="GO:0031145">
    <property type="term" value="P:anaphase-promoting complex-dependent catabolic process"/>
    <property type="evidence" value="ECO:0007669"/>
    <property type="project" value="TreeGrafter"/>
</dbReference>
<dbReference type="GO" id="GO:0005737">
    <property type="term" value="C:cytoplasm"/>
    <property type="evidence" value="ECO:0007669"/>
    <property type="project" value="TreeGrafter"/>
</dbReference>
<keyword evidence="5 7" id="KW-0802">TPR repeat</keyword>
<keyword evidence="1" id="KW-0132">Cell division</keyword>
<evidence type="ECO:0000256" key="7">
    <source>
        <dbReference type="PROSITE-ProRule" id="PRU00339"/>
    </source>
</evidence>
<reference evidence="8" key="1">
    <citation type="submission" date="2022-10" db="EMBL/GenBank/DDBJ databases">
        <title>Adaptive evolution leads to modifications in subtelomeric GC content in a zoonotic Cryptosporidium species.</title>
        <authorList>
            <person name="Li J."/>
            <person name="Feng Y."/>
            <person name="Xiao L."/>
        </authorList>
    </citation>
    <scope>NUCLEOTIDE SEQUENCE</scope>
    <source>
        <strain evidence="8">33844</strain>
    </source>
</reference>
<evidence type="ECO:0008006" key="9">
    <source>
        <dbReference type="Google" id="ProtNLM"/>
    </source>
</evidence>
<accession>A0A9D5DHY7</accession>
<dbReference type="GO" id="GO:0051301">
    <property type="term" value="P:cell division"/>
    <property type="evidence" value="ECO:0007669"/>
    <property type="project" value="UniProtKB-KW"/>
</dbReference>
<dbReference type="EMBL" id="JAPCXC010000055">
    <property type="protein sequence ID" value="KAJ1607749.1"/>
    <property type="molecule type" value="Genomic_DNA"/>
</dbReference>
<keyword evidence="6" id="KW-0131">Cell cycle</keyword>
<dbReference type="Proteomes" id="UP001067231">
    <property type="component" value="Unassembled WGS sequence"/>
</dbReference>
<keyword evidence="3" id="KW-0498">Mitosis</keyword>
<proteinExistence type="predicted"/>
<organism evidence="8">
    <name type="scientific">Cryptosporidium canis</name>
    <dbReference type="NCBI Taxonomy" id="195482"/>
    <lineage>
        <taxon>Eukaryota</taxon>
        <taxon>Sar</taxon>
        <taxon>Alveolata</taxon>
        <taxon>Apicomplexa</taxon>
        <taxon>Conoidasida</taxon>
        <taxon>Coccidia</taxon>
        <taxon>Eucoccidiorida</taxon>
        <taxon>Eimeriorina</taxon>
        <taxon>Cryptosporidiidae</taxon>
        <taxon>Cryptosporidium</taxon>
    </lineage>
</organism>
<sequence length="575" mass="66365">MTTEVQNANTLEEIHQNCSRVSFDSQLSEYFKSLINRSIEIRNWKRGERYCTILQLIGPLDICDKLKWCMCLFHLADYSAVIRITQNISIGKDAYFCFNKLRLLIFRSESEFFIGKYSNSIETIKLILVAVERALNAECNIKNRALLRQMRIRVLLVKARIFELNNMFDESSKIYTNILLVDDPINIVSLEMTFCSRRLTFDKMVEIFEKWKNRVPKCHCWIKMVIWYIVMRNYSQAIACNSDFSMEDLNPLSRNLTVSLNELLENIPTYSKKTVFLKDKVYSISNFYDGDTNSLKTHSFDVSRHLDCERYITMQMISNGYDAGQTLTASNILDGKIPSSPLSIFTMGCYYYKQSIYSKSAHLFRRVIEIEPVFYEAHLLLAHSLSLNNNSSEAMIVYSHIQDQWKGCYLGSLYKGVEYLKNNKYSMAALNIRSSLMQFAENPTALNEYGVIQFYQGKFQCSEETFRKALGKLNNTQSSNLKYTIEINMSCSIIWSILYSEESVCKLRITEVISVLEGCYQISDSVSTIYLTSMLLAIAYQICGEKKKASSKYLECLSLGVSNPIILKSLHTICS</sequence>
<dbReference type="GO" id="GO:0045842">
    <property type="term" value="P:positive regulation of mitotic metaphase/anaphase transition"/>
    <property type="evidence" value="ECO:0007669"/>
    <property type="project" value="TreeGrafter"/>
</dbReference>
<keyword evidence="2" id="KW-0677">Repeat</keyword>
<dbReference type="OrthoDB" id="10006270at2759"/>
<dbReference type="GO" id="GO:0005680">
    <property type="term" value="C:anaphase-promoting complex"/>
    <property type="evidence" value="ECO:0007669"/>
    <property type="project" value="TreeGrafter"/>
</dbReference>
<evidence type="ECO:0000256" key="5">
    <source>
        <dbReference type="ARBA" id="ARBA00022803"/>
    </source>
</evidence>
<dbReference type="AlphaFoldDB" id="A0A9D5DHY7"/>
<dbReference type="PROSITE" id="PS50005">
    <property type="entry name" value="TPR"/>
    <property type="match status" value="1"/>
</dbReference>
<protein>
    <recommendedName>
        <fullName evidence="9">TPR repeat-containing protein</fullName>
    </recommendedName>
</protein>
<evidence type="ECO:0000256" key="6">
    <source>
        <dbReference type="ARBA" id="ARBA00023306"/>
    </source>
</evidence>
<evidence type="ECO:0000256" key="1">
    <source>
        <dbReference type="ARBA" id="ARBA00022618"/>
    </source>
</evidence>
<dbReference type="SUPFAM" id="SSF48452">
    <property type="entry name" value="TPR-like"/>
    <property type="match status" value="1"/>
</dbReference>
<dbReference type="PANTHER" id="PTHR12558">
    <property type="entry name" value="CELL DIVISION CYCLE 16,23,27"/>
    <property type="match status" value="1"/>
</dbReference>
<dbReference type="PANTHER" id="PTHR12558:SF9">
    <property type="entry name" value="CELL DIVISION CYCLE PROTEIN 16 HOMOLOG"/>
    <property type="match status" value="1"/>
</dbReference>
<dbReference type="InterPro" id="IPR011990">
    <property type="entry name" value="TPR-like_helical_dom_sf"/>
</dbReference>
<dbReference type="SMART" id="SM00028">
    <property type="entry name" value="TPR"/>
    <property type="match status" value="6"/>
</dbReference>
<evidence type="ECO:0000256" key="2">
    <source>
        <dbReference type="ARBA" id="ARBA00022737"/>
    </source>
</evidence>
<name>A0A9D5DHY7_9CRYT</name>
<gene>
    <name evidence="8" type="ORF">OJ253_2208</name>
</gene>
<keyword evidence="4" id="KW-0833">Ubl conjugation pathway</keyword>
<feature type="repeat" description="TPR" evidence="7">
    <location>
        <begin position="341"/>
        <end position="374"/>
    </location>
</feature>
<comment type="caution">
    <text evidence="8">The sequence shown here is derived from an EMBL/GenBank/DDBJ whole genome shotgun (WGS) entry which is preliminary data.</text>
</comment>
<dbReference type="InterPro" id="IPR019734">
    <property type="entry name" value="TPR_rpt"/>
</dbReference>
<evidence type="ECO:0000313" key="8">
    <source>
        <dbReference type="EMBL" id="KAJ1607749.1"/>
    </source>
</evidence>
<dbReference type="Gene3D" id="1.25.40.10">
    <property type="entry name" value="Tetratricopeptide repeat domain"/>
    <property type="match status" value="1"/>
</dbReference>
<evidence type="ECO:0000256" key="3">
    <source>
        <dbReference type="ARBA" id="ARBA00022776"/>
    </source>
</evidence>
<dbReference type="GO" id="GO:0016567">
    <property type="term" value="P:protein ubiquitination"/>
    <property type="evidence" value="ECO:0007669"/>
    <property type="project" value="TreeGrafter"/>
</dbReference>
<evidence type="ECO:0000256" key="4">
    <source>
        <dbReference type="ARBA" id="ARBA00022786"/>
    </source>
</evidence>